<evidence type="ECO:0000256" key="13">
    <source>
        <dbReference type="ARBA" id="ARBA00048811"/>
    </source>
</evidence>
<dbReference type="GO" id="GO:0006178">
    <property type="term" value="P:guanine salvage"/>
    <property type="evidence" value="ECO:0007669"/>
    <property type="project" value="TreeGrafter"/>
</dbReference>
<dbReference type="CDD" id="cd06223">
    <property type="entry name" value="PRTases_typeI"/>
    <property type="match status" value="1"/>
</dbReference>
<feature type="domain" description="Phosphoribosyltransferase" evidence="17">
    <location>
        <begin position="4"/>
        <end position="154"/>
    </location>
</feature>
<dbReference type="GO" id="GO:0046100">
    <property type="term" value="P:hypoxanthine metabolic process"/>
    <property type="evidence" value="ECO:0007669"/>
    <property type="project" value="TreeGrafter"/>
</dbReference>
<dbReference type="InterPro" id="IPR029057">
    <property type="entry name" value="PRTase-like"/>
</dbReference>
<evidence type="ECO:0000313" key="18">
    <source>
        <dbReference type="EMBL" id="QDV24709.1"/>
    </source>
</evidence>
<evidence type="ECO:0000256" key="5">
    <source>
        <dbReference type="ARBA" id="ARBA00011895"/>
    </source>
</evidence>
<protein>
    <recommendedName>
        <fullName evidence="5 15">Hypoxanthine phosphoribosyltransferase</fullName>
        <ecNumber evidence="5 15">2.4.2.8</ecNumber>
    </recommendedName>
</protein>
<evidence type="ECO:0000256" key="6">
    <source>
        <dbReference type="ARBA" id="ARBA00022490"/>
    </source>
</evidence>
<dbReference type="GO" id="GO:0032263">
    <property type="term" value="P:GMP salvage"/>
    <property type="evidence" value="ECO:0007669"/>
    <property type="project" value="TreeGrafter"/>
</dbReference>
<keyword evidence="16" id="KW-0812">Transmembrane</keyword>
<evidence type="ECO:0000256" key="2">
    <source>
        <dbReference type="ARBA" id="ARBA00004496"/>
    </source>
</evidence>
<dbReference type="GO" id="GO:0032264">
    <property type="term" value="P:IMP salvage"/>
    <property type="evidence" value="ECO:0007669"/>
    <property type="project" value="UniProtKB-UniPathway"/>
</dbReference>
<dbReference type="AlphaFoldDB" id="A0A518G801"/>
<dbReference type="GO" id="GO:0005829">
    <property type="term" value="C:cytosol"/>
    <property type="evidence" value="ECO:0007669"/>
    <property type="project" value="TreeGrafter"/>
</dbReference>
<reference evidence="18 19" key="1">
    <citation type="submission" date="2019-02" db="EMBL/GenBank/DDBJ databases">
        <title>Deep-cultivation of Planctomycetes and their phenomic and genomic characterization uncovers novel biology.</title>
        <authorList>
            <person name="Wiegand S."/>
            <person name="Jogler M."/>
            <person name="Boedeker C."/>
            <person name="Pinto D."/>
            <person name="Vollmers J."/>
            <person name="Rivas-Marin E."/>
            <person name="Kohn T."/>
            <person name="Peeters S.H."/>
            <person name="Heuer A."/>
            <person name="Rast P."/>
            <person name="Oberbeckmann S."/>
            <person name="Bunk B."/>
            <person name="Jeske O."/>
            <person name="Meyerdierks A."/>
            <person name="Storesund J.E."/>
            <person name="Kallscheuer N."/>
            <person name="Luecker S."/>
            <person name="Lage O.M."/>
            <person name="Pohl T."/>
            <person name="Merkel B.J."/>
            <person name="Hornburger P."/>
            <person name="Mueller R.-W."/>
            <person name="Bruemmer F."/>
            <person name="Labrenz M."/>
            <person name="Spormann A.M."/>
            <person name="Op den Camp H."/>
            <person name="Overmann J."/>
            <person name="Amann R."/>
            <person name="Jetten M.S.M."/>
            <person name="Mascher T."/>
            <person name="Medema M.H."/>
            <person name="Devos D.P."/>
            <person name="Kaster A.-K."/>
            <person name="Ovreas L."/>
            <person name="Rohde M."/>
            <person name="Galperin M.Y."/>
            <person name="Jogler C."/>
        </authorList>
    </citation>
    <scope>NUCLEOTIDE SEQUENCE [LARGE SCALE GENOMIC DNA]</scope>
    <source>
        <strain evidence="18 19">Q31a</strain>
    </source>
</reference>
<dbReference type="SUPFAM" id="SSF53271">
    <property type="entry name" value="PRTase-like"/>
    <property type="match status" value="1"/>
</dbReference>
<dbReference type="OrthoDB" id="9802824at2"/>
<comment type="similarity">
    <text evidence="4 15">Belongs to the purine/pyrimidine phosphoribosyltransferase family.</text>
</comment>
<evidence type="ECO:0000256" key="3">
    <source>
        <dbReference type="ARBA" id="ARBA00004669"/>
    </source>
</evidence>
<dbReference type="GO" id="GO:0000287">
    <property type="term" value="F:magnesium ion binding"/>
    <property type="evidence" value="ECO:0007669"/>
    <property type="project" value="TreeGrafter"/>
</dbReference>
<dbReference type="EMBL" id="CP036298">
    <property type="protein sequence ID" value="QDV24709.1"/>
    <property type="molecule type" value="Genomic_DNA"/>
</dbReference>
<keyword evidence="16" id="KW-1133">Transmembrane helix</keyword>
<evidence type="ECO:0000256" key="10">
    <source>
        <dbReference type="ARBA" id="ARBA00022726"/>
    </source>
</evidence>
<dbReference type="InterPro" id="IPR000836">
    <property type="entry name" value="PRTase_dom"/>
</dbReference>
<evidence type="ECO:0000256" key="7">
    <source>
        <dbReference type="ARBA" id="ARBA00022676"/>
    </source>
</evidence>
<keyword evidence="19" id="KW-1185">Reference proteome</keyword>
<comment type="cofactor">
    <cofactor evidence="1 15">
        <name>Mg(2+)</name>
        <dbReference type="ChEBI" id="CHEBI:18420"/>
    </cofactor>
</comment>
<dbReference type="GO" id="GO:0000166">
    <property type="term" value="F:nucleotide binding"/>
    <property type="evidence" value="ECO:0007669"/>
    <property type="project" value="UniProtKB-KW"/>
</dbReference>
<evidence type="ECO:0000256" key="14">
    <source>
        <dbReference type="ARBA" id="ARBA00049402"/>
    </source>
</evidence>
<dbReference type="RefSeq" id="WP_145078720.1">
    <property type="nucleotide sequence ID" value="NZ_CP036298.1"/>
</dbReference>
<evidence type="ECO:0000256" key="12">
    <source>
        <dbReference type="ARBA" id="ARBA00022842"/>
    </source>
</evidence>
<dbReference type="Proteomes" id="UP000318017">
    <property type="component" value="Chromosome"/>
</dbReference>
<keyword evidence="8 15" id="KW-0808">Transferase</keyword>
<dbReference type="EC" id="2.4.2.8" evidence="5 15"/>
<dbReference type="GO" id="GO:0052657">
    <property type="term" value="F:guanine phosphoribosyltransferase activity"/>
    <property type="evidence" value="ECO:0007669"/>
    <property type="project" value="RHEA"/>
</dbReference>
<keyword evidence="9 15" id="KW-0479">Metal-binding</keyword>
<dbReference type="InterPro" id="IPR005904">
    <property type="entry name" value="Hxn_phspho_trans"/>
</dbReference>
<evidence type="ECO:0000256" key="9">
    <source>
        <dbReference type="ARBA" id="ARBA00022723"/>
    </source>
</evidence>
<dbReference type="PANTHER" id="PTHR43340:SF1">
    <property type="entry name" value="HYPOXANTHINE PHOSPHORIBOSYLTRANSFERASE"/>
    <property type="match status" value="1"/>
</dbReference>
<evidence type="ECO:0000256" key="4">
    <source>
        <dbReference type="ARBA" id="ARBA00008391"/>
    </source>
</evidence>
<evidence type="ECO:0000256" key="15">
    <source>
        <dbReference type="RuleBase" id="RU364099"/>
    </source>
</evidence>
<evidence type="ECO:0000259" key="17">
    <source>
        <dbReference type="Pfam" id="PF00156"/>
    </source>
</evidence>
<keyword evidence="12 15" id="KW-0460">Magnesium</keyword>
<comment type="catalytic activity">
    <reaction evidence="13">
        <text>GMP + diphosphate = guanine + 5-phospho-alpha-D-ribose 1-diphosphate</text>
        <dbReference type="Rhea" id="RHEA:25424"/>
        <dbReference type="ChEBI" id="CHEBI:16235"/>
        <dbReference type="ChEBI" id="CHEBI:33019"/>
        <dbReference type="ChEBI" id="CHEBI:58017"/>
        <dbReference type="ChEBI" id="CHEBI:58115"/>
        <dbReference type="EC" id="2.4.2.8"/>
    </reaction>
    <physiologicalReaction direction="right-to-left" evidence="13">
        <dbReference type="Rhea" id="RHEA:25426"/>
    </physiologicalReaction>
</comment>
<evidence type="ECO:0000313" key="19">
    <source>
        <dbReference type="Proteomes" id="UP000318017"/>
    </source>
</evidence>
<comment type="catalytic activity">
    <reaction evidence="14">
        <text>IMP + diphosphate = hypoxanthine + 5-phospho-alpha-D-ribose 1-diphosphate</text>
        <dbReference type="Rhea" id="RHEA:17973"/>
        <dbReference type="ChEBI" id="CHEBI:17368"/>
        <dbReference type="ChEBI" id="CHEBI:33019"/>
        <dbReference type="ChEBI" id="CHEBI:58017"/>
        <dbReference type="ChEBI" id="CHEBI:58053"/>
        <dbReference type="EC" id="2.4.2.8"/>
    </reaction>
    <physiologicalReaction direction="right-to-left" evidence="14">
        <dbReference type="Rhea" id="RHEA:17975"/>
    </physiologicalReaction>
</comment>
<gene>
    <name evidence="18" type="primary">hpt</name>
    <name evidence="18" type="ORF">Q31a_30300</name>
</gene>
<keyword evidence="16" id="KW-0472">Membrane</keyword>
<sequence>MKTILTENQLRDGVAAMSAEIAARYGTEPLTIVAVMTGSLVLLADLIRQLSMPVRVSLIQASSYRGGTESGSLWIRDDMMLDVKDRDVLVVDDIFDTGKTLEAVMECIAEMQPLSLSSAVLLHKKERQQVSLVPDFVAFNIPDEFVVGYGLDYQDLYRNLPFLAVLEPAEIEANTV</sequence>
<dbReference type="Pfam" id="PF00156">
    <property type="entry name" value="Pribosyltran"/>
    <property type="match status" value="1"/>
</dbReference>
<dbReference type="InterPro" id="IPR050408">
    <property type="entry name" value="HGPRT"/>
</dbReference>
<comment type="subcellular location">
    <subcellularLocation>
        <location evidence="2 15">Cytoplasm</location>
    </subcellularLocation>
</comment>
<evidence type="ECO:0000256" key="16">
    <source>
        <dbReference type="SAM" id="Phobius"/>
    </source>
</evidence>
<dbReference type="Gene3D" id="3.40.50.2020">
    <property type="match status" value="1"/>
</dbReference>
<keyword evidence="7 15" id="KW-0328">Glycosyltransferase</keyword>
<name>A0A518G801_9BACT</name>
<dbReference type="GO" id="GO:0006166">
    <property type="term" value="P:purine ribonucleoside salvage"/>
    <property type="evidence" value="ECO:0007669"/>
    <property type="project" value="UniProtKB-KW"/>
</dbReference>
<dbReference type="KEGG" id="ahel:Q31a_30300"/>
<comment type="pathway">
    <text evidence="3 15">Purine metabolism; IMP biosynthesis via salvage pathway; IMP from hypoxanthine: step 1/1.</text>
</comment>
<dbReference type="PANTHER" id="PTHR43340">
    <property type="entry name" value="HYPOXANTHINE-GUANINE PHOSPHORIBOSYLTRANSFERASE"/>
    <property type="match status" value="1"/>
</dbReference>
<proteinExistence type="inferred from homology"/>
<feature type="transmembrane region" description="Helical" evidence="16">
    <location>
        <begin position="30"/>
        <end position="47"/>
    </location>
</feature>
<dbReference type="GO" id="GO:0004422">
    <property type="term" value="F:hypoxanthine phosphoribosyltransferase activity"/>
    <property type="evidence" value="ECO:0007669"/>
    <property type="project" value="InterPro"/>
</dbReference>
<keyword evidence="10 15" id="KW-0660">Purine salvage</keyword>
<organism evidence="18 19">
    <name type="scientific">Aureliella helgolandensis</name>
    <dbReference type="NCBI Taxonomy" id="2527968"/>
    <lineage>
        <taxon>Bacteria</taxon>
        <taxon>Pseudomonadati</taxon>
        <taxon>Planctomycetota</taxon>
        <taxon>Planctomycetia</taxon>
        <taxon>Pirellulales</taxon>
        <taxon>Pirellulaceae</taxon>
        <taxon>Aureliella</taxon>
    </lineage>
</organism>
<evidence type="ECO:0000256" key="8">
    <source>
        <dbReference type="ARBA" id="ARBA00022679"/>
    </source>
</evidence>
<evidence type="ECO:0000256" key="11">
    <source>
        <dbReference type="ARBA" id="ARBA00022741"/>
    </source>
</evidence>
<accession>A0A518G801</accession>
<keyword evidence="11 15" id="KW-0547">Nucleotide-binding</keyword>
<dbReference type="UniPathway" id="UPA00591">
    <property type="reaction ID" value="UER00648"/>
</dbReference>
<evidence type="ECO:0000256" key="1">
    <source>
        <dbReference type="ARBA" id="ARBA00001946"/>
    </source>
</evidence>
<dbReference type="NCBIfam" id="TIGR01203">
    <property type="entry name" value="HGPRTase"/>
    <property type="match status" value="1"/>
</dbReference>
<keyword evidence="6 15" id="KW-0963">Cytoplasm</keyword>